<dbReference type="Proteomes" id="UP000185494">
    <property type="component" value="Chromosome 1"/>
</dbReference>
<dbReference type="eggNOG" id="COG3562">
    <property type="taxonomic scope" value="Bacteria"/>
</dbReference>
<dbReference type="AlphaFoldDB" id="A0A1L7AB61"/>
<evidence type="ECO:0000313" key="2">
    <source>
        <dbReference type="Proteomes" id="UP000185494"/>
    </source>
</evidence>
<name>A0A1L7AB61_9PROT</name>
<dbReference type="InterPro" id="IPR007833">
    <property type="entry name" value="Capsule_polysaccharide_synth"/>
</dbReference>
<protein>
    <submittedName>
        <fullName evidence="1">Capsular biosynthesis protein</fullName>
    </submittedName>
</protein>
<dbReference type="CDD" id="cd16441">
    <property type="entry name" value="beta_Kdo_transferase_KpsS"/>
    <property type="match status" value="1"/>
</dbReference>
<dbReference type="GO" id="GO:0000271">
    <property type="term" value="P:polysaccharide biosynthetic process"/>
    <property type="evidence" value="ECO:0007669"/>
    <property type="project" value="InterPro"/>
</dbReference>
<organism evidence="1 2">
    <name type="scientific">Roseomonas gilardii</name>
    <dbReference type="NCBI Taxonomy" id="257708"/>
    <lineage>
        <taxon>Bacteria</taxon>
        <taxon>Pseudomonadati</taxon>
        <taxon>Pseudomonadota</taxon>
        <taxon>Alphaproteobacteria</taxon>
        <taxon>Acetobacterales</taxon>
        <taxon>Roseomonadaceae</taxon>
        <taxon>Roseomonas</taxon>
    </lineage>
</organism>
<proteinExistence type="predicted"/>
<gene>
    <name evidence="1" type="ORF">RGI145_01840</name>
</gene>
<reference evidence="1 2" key="1">
    <citation type="submission" date="2016-05" db="EMBL/GenBank/DDBJ databases">
        <title>Complete Genome and Methylome Analysis of Psychrotrophic Bacterial Isolates from Antarctic Lake Untersee.</title>
        <authorList>
            <person name="Fomenkov A."/>
            <person name="Akimov V.N."/>
            <person name="Vasilyeva L.V."/>
            <person name="Andersen D."/>
            <person name="Vincze T."/>
            <person name="Roberts R.J."/>
        </authorList>
    </citation>
    <scope>NUCLEOTIDE SEQUENCE [LARGE SCALE GENOMIC DNA]</scope>
    <source>
        <strain evidence="1 2">U14-5</strain>
    </source>
</reference>
<dbReference type="KEGG" id="rgi:RGI145_01840"/>
<dbReference type="EMBL" id="CP015583">
    <property type="protein sequence ID" value="APT56042.1"/>
    <property type="molecule type" value="Genomic_DNA"/>
</dbReference>
<sequence length="460" mass="51163">MNAIATARAGTPPPGHKSFLFLQGPISPFFRMVGAELRALGHDVLRVNLNAGDWLIWHGPDAVNYRGRPGDWPAWFEALCEERQATDLVLLGEQRPQHKAAIAIARRRGMRVVATDFGYIRPDWIVLERDGMNAESRFPRDPETIVEMGRNLPPPDLVVHHRDSFPRQAAWDIAYHLTAMLRWPFPHHRSHQLYHPIPVYAGTLLRLLTRRHDNRRADAIVRALQGQGPLFLFAMQMETDFSLRAYSHYPDLDTAMEEVMESFARHAPVEAKLLVKVHPLDPGIKRWKRRVRRIAGRHGVGDRVHYLGGGNLGHITESVQGVITVNSTVGLRALIDNLPTHALGQAIYKIPGLTHAGPLDAFWRDPPRPDMALREGFLRGIAHCLHIRGVYYAKEGLDVAVRQATHRLHHGLLNAPVLDFTAALPLPSLAAQAPPIGGATNPILSPAPCPAEPSVPVSAA</sequence>
<accession>A0A1L7AB61</accession>
<evidence type="ECO:0000313" key="1">
    <source>
        <dbReference type="EMBL" id="APT56042.1"/>
    </source>
</evidence>
<dbReference type="GO" id="GO:0015774">
    <property type="term" value="P:polysaccharide transport"/>
    <property type="evidence" value="ECO:0007669"/>
    <property type="project" value="InterPro"/>
</dbReference>
<dbReference type="Pfam" id="PF05159">
    <property type="entry name" value="Capsule_synth"/>
    <property type="match status" value="1"/>
</dbReference>
<dbReference type="STRING" id="257708.RGI145_01840"/>
<dbReference type="RefSeq" id="WP_075796998.1">
    <property type="nucleotide sequence ID" value="NZ_CP015583.1"/>
</dbReference>